<keyword evidence="2" id="KW-1185">Reference proteome</keyword>
<accession>A0A2N3I521</accession>
<dbReference type="AlphaFoldDB" id="A0A2N3I521"/>
<organism evidence="1 2">
    <name type="scientific">Labilibaculum manganireducens</name>
    <dbReference type="NCBI Taxonomy" id="1940525"/>
    <lineage>
        <taxon>Bacteria</taxon>
        <taxon>Pseudomonadati</taxon>
        <taxon>Bacteroidota</taxon>
        <taxon>Bacteroidia</taxon>
        <taxon>Marinilabiliales</taxon>
        <taxon>Marinifilaceae</taxon>
        <taxon>Labilibaculum</taxon>
    </lineage>
</organism>
<gene>
    <name evidence="1" type="ORF">BZG01_13215</name>
</gene>
<evidence type="ECO:0000313" key="1">
    <source>
        <dbReference type="EMBL" id="PKQ65409.1"/>
    </source>
</evidence>
<sequence length="102" mass="11638">MVSSNTTAGFDQKHSRFRVKPQLHAKSVKKDLASASRLKRESIKEINENLVGYINTMVKVNPATYEATAKTMAELIDKNNELVKRRKKNKRGRYRIGVKTTC</sequence>
<evidence type="ECO:0000313" key="2">
    <source>
        <dbReference type="Proteomes" id="UP000233618"/>
    </source>
</evidence>
<reference evidence="1 2" key="1">
    <citation type="journal article" date="2017" name="Front. Microbiol.">
        <title>Labilibaculum manganireducens gen. nov., sp. nov. and Labilibaculum filiforme sp. nov., Novel Bacteroidetes Isolated from Subsurface Sediments of the Baltic Sea.</title>
        <authorList>
            <person name="Vandieken V."/>
            <person name="Marshall I.P."/>
            <person name="Niemann H."/>
            <person name="Engelen B."/>
            <person name="Cypionka H."/>
        </authorList>
    </citation>
    <scope>NUCLEOTIDE SEQUENCE [LARGE SCALE GENOMIC DNA]</scope>
    <source>
        <strain evidence="1 2">59.10-2M</strain>
    </source>
</reference>
<protein>
    <submittedName>
        <fullName evidence="1">Uncharacterized protein</fullName>
    </submittedName>
</protein>
<dbReference type="Proteomes" id="UP000233618">
    <property type="component" value="Unassembled WGS sequence"/>
</dbReference>
<comment type="caution">
    <text evidence="1">The sequence shown here is derived from an EMBL/GenBank/DDBJ whole genome shotgun (WGS) entry which is preliminary data.</text>
</comment>
<name>A0A2N3I521_9BACT</name>
<dbReference type="EMBL" id="MVDE01000019">
    <property type="protein sequence ID" value="PKQ65409.1"/>
    <property type="molecule type" value="Genomic_DNA"/>
</dbReference>
<proteinExistence type="predicted"/>